<dbReference type="EMBL" id="NKUJ01000002">
    <property type="protein sequence ID" value="RMJ20073.1"/>
    <property type="molecule type" value="Genomic_DNA"/>
</dbReference>
<comment type="caution">
    <text evidence="2">The sequence shown here is derived from an EMBL/GenBank/DDBJ whole genome shotgun (WGS) entry which is preliminary data.</text>
</comment>
<feature type="compositionally biased region" description="Basic and acidic residues" evidence="1">
    <location>
        <begin position="247"/>
        <end position="273"/>
    </location>
</feature>
<proteinExistence type="predicted"/>
<evidence type="ECO:0000256" key="1">
    <source>
        <dbReference type="SAM" id="MobiDB-lite"/>
    </source>
</evidence>
<feature type="compositionally biased region" description="Pro residues" evidence="1">
    <location>
        <begin position="56"/>
        <end position="71"/>
    </location>
</feature>
<evidence type="ECO:0000313" key="3">
    <source>
        <dbReference type="Proteomes" id="UP000277212"/>
    </source>
</evidence>
<dbReference type="AlphaFoldDB" id="A0A3M2SR72"/>
<dbReference type="Proteomes" id="UP000277212">
    <property type="component" value="Unassembled WGS sequence"/>
</dbReference>
<organism evidence="2 3">
    <name type="scientific">Fusarium kuroshium</name>
    <dbReference type="NCBI Taxonomy" id="2010991"/>
    <lineage>
        <taxon>Eukaryota</taxon>
        <taxon>Fungi</taxon>
        <taxon>Dikarya</taxon>
        <taxon>Ascomycota</taxon>
        <taxon>Pezizomycotina</taxon>
        <taxon>Sordariomycetes</taxon>
        <taxon>Hypocreomycetidae</taxon>
        <taxon>Hypocreales</taxon>
        <taxon>Nectriaceae</taxon>
        <taxon>Fusarium</taxon>
        <taxon>Fusarium solani species complex</taxon>
    </lineage>
</organism>
<name>A0A3M2SR72_9HYPO</name>
<gene>
    <name evidence="2" type="ORF">CDV36_000241</name>
</gene>
<feature type="region of interest" description="Disordered" evidence="1">
    <location>
        <begin position="40"/>
        <end position="77"/>
    </location>
</feature>
<feature type="compositionally biased region" description="Basic and acidic residues" evidence="1">
    <location>
        <begin position="219"/>
        <end position="231"/>
    </location>
</feature>
<accession>A0A3M2SR72</accession>
<evidence type="ECO:0000313" key="2">
    <source>
        <dbReference type="EMBL" id="RMJ20073.1"/>
    </source>
</evidence>
<protein>
    <submittedName>
        <fullName evidence="2">Uncharacterized protein</fullName>
    </submittedName>
</protein>
<reference evidence="2 3" key="1">
    <citation type="submission" date="2017-06" db="EMBL/GenBank/DDBJ databases">
        <title>Comparative genomic analysis of Ambrosia Fusariam Clade fungi.</title>
        <authorList>
            <person name="Stajich J.E."/>
            <person name="Carrillo J."/>
            <person name="Kijimoto T."/>
            <person name="Eskalen A."/>
            <person name="O'Donnell K."/>
            <person name="Kasson M."/>
        </authorList>
    </citation>
    <scope>NUCLEOTIDE SEQUENCE [LARGE SCALE GENOMIC DNA]</scope>
    <source>
        <strain evidence="2">UCR3666</strain>
    </source>
</reference>
<feature type="region of interest" description="Disordered" evidence="1">
    <location>
        <begin position="219"/>
        <end position="273"/>
    </location>
</feature>
<keyword evidence="3" id="KW-1185">Reference proteome</keyword>
<sequence>MSLPSSYNNPLISISLVPNLSRAGQIVRLSTMWTRTRQDSFGTGMAFTSPRRQRPRTPPPSPLAHAPPSPGTPGASHSFTAAVSSILSTLKTSVELIESINLLGSSKKRGFRSLSRKPKLSGSAEVLRNKLNSAANAIKSDAKNLKLTHKDDSKGDGEAMQQIVSVFGSVETNILQPLETALSSAPTSPPDDSFYTELGESLEIVLGRARNVIADLDQRLKNPTPKEEGTVKVDGGGGTTQVAEEEVFNKEEESSEKDTSKEEETATEDTTKA</sequence>